<dbReference type="AlphaFoldDB" id="A0A0K6IM53"/>
<dbReference type="InterPro" id="IPR004089">
    <property type="entry name" value="MCPsignal_dom"/>
</dbReference>
<dbReference type="Gene3D" id="1.10.287.950">
    <property type="entry name" value="Methyl-accepting chemotaxis protein"/>
    <property type="match status" value="1"/>
</dbReference>
<dbReference type="GO" id="GO:0006935">
    <property type="term" value="P:chemotaxis"/>
    <property type="evidence" value="ECO:0007669"/>
    <property type="project" value="UniProtKB-ARBA"/>
</dbReference>
<keyword evidence="2 3" id="KW-0807">Transducer</keyword>
<reference evidence="7" key="1">
    <citation type="submission" date="2015-08" db="EMBL/GenBank/DDBJ databases">
        <authorList>
            <person name="Varghese N."/>
        </authorList>
    </citation>
    <scope>NUCLEOTIDE SEQUENCE [LARGE SCALE GENOMIC DNA]</scope>
    <source>
        <strain evidence="7">JCM 18476</strain>
    </source>
</reference>
<dbReference type="PANTHER" id="PTHR32089:SF112">
    <property type="entry name" value="LYSOZYME-LIKE PROTEIN-RELATED"/>
    <property type="match status" value="1"/>
</dbReference>
<dbReference type="STRING" id="1137284.GCA_001418205_02033"/>
<comment type="subcellular location">
    <subcellularLocation>
        <location evidence="1">Membrane</location>
    </subcellularLocation>
</comment>
<keyword evidence="7" id="KW-1185">Reference proteome</keyword>
<name>A0A0K6IM53_9GAMM</name>
<evidence type="ECO:0000259" key="5">
    <source>
        <dbReference type="PROSITE" id="PS50111"/>
    </source>
</evidence>
<accession>A0A0K6IM53</accession>
<dbReference type="SMART" id="SM00283">
    <property type="entry name" value="MA"/>
    <property type="match status" value="1"/>
</dbReference>
<evidence type="ECO:0000313" key="7">
    <source>
        <dbReference type="Proteomes" id="UP000182769"/>
    </source>
</evidence>
<evidence type="ECO:0000313" key="6">
    <source>
        <dbReference type="EMBL" id="CUB04169.1"/>
    </source>
</evidence>
<evidence type="ECO:0000256" key="3">
    <source>
        <dbReference type="PROSITE-ProRule" id="PRU00284"/>
    </source>
</evidence>
<protein>
    <submittedName>
        <fullName evidence="6">Methyl-accepting chemotaxis protein (MCP) signalling domain</fullName>
    </submittedName>
</protein>
<dbReference type="Proteomes" id="UP000182769">
    <property type="component" value="Unassembled WGS sequence"/>
</dbReference>
<evidence type="ECO:0000256" key="4">
    <source>
        <dbReference type="SAM" id="Coils"/>
    </source>
</evidence>
<evidence type="ECO:0000256" key="1">
    <source>
        <dbReference type="ARBA" id="ARBA00004370"/>
    </source>
</evidence>
<dbReference type="PROSITE" id="PS50111">
    <property type="entry name" value="CHEMOTAXIS_TRANSDUC_2"/>
    <property type="match status" value="1"/>
</dbReference>
<proteinExistence type="predicted"/>
<dbReference type="SUPFAM" id="SSF58104">
    <property type="entry name" value="Methyl-accepting chemotaxis protein (MCP) signaling domain"/>
    <property type="match status" value="1"/>
</dbReference>
<dbReference type="GO" id="GO:0016020">
    <property type="term" value="C:membrane"/>
    <property type="evidence" value="ECO:0007669"/>
    <property type="project" value="UniProtKB-SubCell"/>
</dbReference>
<feature type="domain" description="Methyl-accepting transducer" evidence="5">
    <location>
        <begin position="82"/>
        <end position="202"/>
    </location>
</feature>
<gene>
    <name evidence="6" type="ORF">Ga0061065_105265</name>
</gene>
<sequence length="271" mass="29960">MFGQRRIRALEQELNQARQEKQSLEQKVIVLTESLQQASALKQEKPEPRIDTQLLQNQHEVFVRALKFADDISEQLFEPMTASEGTNTNIQSNKQDIAKLTHSMSGISERSHSSLENVKALKDISSEIKSFTDTIQSISEQTNLLALNAAIEAARAGEQGRGFAVVADEVRTLATKAKESSDHISSLVQRIDERTQAVLNQIGALSSDATVLREASRVLEQSFEISSISIDKLMLSGYQSMAYAHAAASILELHAWRSKVLIALAENDKNA</sequence>
<evidence type="ECO:0000256" key="2">
    <source>
        <dbReference type="ARBA" id="ARBA00023224"/>
    </source>
</evidence>
<organism evidence="6 7">
    <name type="scientific">Marinomonas fungiae</name>
    <dbReference type="NCBI Taxonomy" id="1137284"/>
    <lineage>
        <taxon>Bacteria</taxon>
        <taxon>Pseudomonadati</taxon>
        <taxon>Pseudomonadota</taxon>
        <taxon>Gammaproteobacteria</taxon>
        <taxon>Oceanospirillales</taxon>
        <taxon>Oceanospirillaceae</taxon>
        <taxon>Marinomonas</taxon>
    </lineage>
</organism>
<feature type="coiled-coil region" evidence="4">
    <location>
        <begin position="7"/>
        <end position="34"/>
    </location>
</feature>
<keyword evidence="4" id="KW-0175">Coiled coil</keyword>
<dbReference type="GO" id="GO:0007165">
    <property type="term" value="P:signal transduction"/>
    <property type="evidence" value="ECO:0007669"/>
    <property type="project" value="UniProtKB-KW"/>
</dbReference>
<dbReference type="PANTHER" id="PTHR32089">
    <property type="entry name" value="METHYL-ACCEPTING CHEMOTAXIS PROTEIN MCPB"/>
    <property type="match status" value="1"/>
</dbReference>
<dbReference type="Pfam" id="PF00015">
    <property type="entry name" value="MCPsignal"/>
    <property type="match status" value="1"/>
</dbReference>
<dbReference type="EMBL" id="CYHG01000005">
    <property type="protein sequence ID" value="CUB04169.1"/>
    <property type="molecule type" value="Genomic_DNA"/>
</dbReference>